<dbReference type="AlphaFoldDB" id="A0A0P9CSI5"/>
<keyword evidence="1" id="KW-0812">Transmembrane</keyword>
<organism evidence="3 4">
    <name type="scientific">Alicyclobacillus ferrooxydans</name>
    <dbReference type="NCBI Taxonomy" id="471514"/>
    <lineage>
        <taxon>Bacteria</taxon>
        <taxon>Bacillati</taxon>
        <taxon>Bacillota</taxon>
        <taxon>Bacilli</taxon>
        <taxon>Bacillales</taxon>
        <taxon>Alicyclobacillaceae</taxon>
        <taxon>Alicyclobacillus</taxon>
    </lineage>
</organism>
<feature type="transmembrane region" description="Helical" evidence="1">
    <location>
        <begin position="142"/>
        <end position="166"/>
    </location>
</feature>
<reference evidence="3 4" key="1">
    <citation type="submission" date="2015-09" db="EMBL/GenBank/DDBJ databases">
        <title>Draft genome sequence of Alicyclobacillus ferrooxydans DSM 22381.</title>
        <authorList>
            <person name="Hemp J."/>
        </authorList>
    </citation>
    <scope>NUCLEOTIDE SEQUENCE [LARGE SCALE GENOMIC DNA]</scope>
    <source>
        <strain evidence="3 4">TC-34</strain>
    </source>
</reference>
<keyword evidence="1" id="KW-1133">Transmembrane helix</keyword>
<evidence type="ECO:0000259" key="2">
    <source>
        <dbReference type="Pfam" id="PF25231"/>
    </source>
</evidence>
<keyword evidence="1" id="KW-0472">Membrane</keyword>
<dbReference type="OrthoDB" id="2375893at2"/>
<accession>A0A0P9CSI5</accession>
<name>A0A0P9CSI5_9BACL</name>
<dbReference type="PATRIC" id="fig|471514.4.peg.1156"/>
<dbReference type="Proteomes" id="UP000050482">
    <property type="component" value="Unassembled WGS sequence"/>
</dbReference>
<dbReference type="EMBL" id="LJCO01000072">
    <property type="protein sequence ID" value="KPV42593.1"/>
    <property type="molecule type" value="Genomic_DNA"/>
</dbReference>
<evidence type="ECO:0000256" key="1">
    <source>
        <dbReference type="SAM" id="Phobius"/>
    </source>
</evidence>
<keyword evidence="4" id="KW-1185">Reference proteome</keyword>
<protein>
    <recommendedName>
        <fullName evidence="2">DUF7847 domain-containing protein</fullName>
    </recommendedName>
</protein>
<evidence type="ECO:0000313" key="4">
    <source>
        <dbReference type="Proteomes" id="UP000050482"/>
    </source>
</evidence>
<feature type="transmembrane region" description="Helical" evidence="1">
    <location>
        <begin position="231"/>
        <end position="255"/>
    </location>
</feature>
<comment type="caution">
    <text evidence="3">The sequence shown here is derived from an EMBL/GenBank/DDBJ whole genome shotgun (WGS) entry which is preliminary data.</text>
</comment>
<feature type="domain" description="DUF7847" evidence="2">
    <location>
        <begin position="142"/>
        <end position="273"/>
    </location>
</feature>
<dbReference type="InterPro" id="IPR057169">
    <property type="entry name" value="DUF7847"/>
</dbReference>
<feature type="transmembrane region" description="Helical" evidence="1">
    <location>
        <begin position="83"/>
        <end position="110"/>
    </location>
</feature>
<dbReference type="RefSeq" id="WP_054970279.1">
    <property type="nucleotide sequence ID" value="NZ_LJCO01000072.1"/>
</dbReference>
<evidence type="ECO:0000313" key="3">
    <source>
        <dbReference type="EMBL" id="KPV42593.1"/>
    </source>
</evidence>
<dbReference type="Pfam" id="PF25231">
    <property type="entry name" value="DUF7847"/>
    <property type="match status" value="1"/>
</dbReference>
<dbReference type="STRING" id="471514.AN477_16520"/>
<feature type="transmembrane region" description="Helical" evidence="1">
    <location>
        <begin position="172"/>
        <end position="196"/>
    </location>
</feature>
<gene>
    <name evidence="3" type="ORF">AN477_16520</name>
</gene>
<feature type="transmembrane region" description="Helical" evidence="1">
    <location>
        <begin position="267"/>
        <end position="285"/>
    </location>
</feature>
<feature type="transmembrane region" description="Helical" evidence="1">
    <location>
        <begin position="30"/>
        <end position="47"/>
    </location>
</feature>
<sequence length="303" mass="33554">MGIHEQPGNLRPQTVGGLIDTTFRLYRRHFLSLMLLTICIYLPYLIVESLFNIHTQTFVSGLLQNVQNPAVVQQKVIAQLPTLIAGFVFTLLSAFVVIPLLYGSVLHIVVSLQYDRQERPCGNWAAFLHAWRRLPAVLGTNVLRWIIYFVAFAVSAAIIIAVGALFGGMGLTSAAVTVAVMILSLTAAVFLIWLAVKFAFVPSATLEEKVSFGASFRRSFELTRGNMWRIIGYYIVVKLLIFVVSLGFGLLLSLVKAVVLQSILTDLVAVVVTPFSILAMAILYLDLRIRTEAPDLAAWLRDE</sequence>
<proteinExistence type="predicted"/>